<organism evidence="3 4">
    <name type="scientific">Thalassococcus profundi</name>
    <dbReference type="NCBI Taxonomy" id="2282382"/>
    <lineage>
        <taxon>Bacteria</taxon>
        <taxon>Pseudomonadati</taxon>
        <taxon>Pseudomonadota</taxon>
        <taxon>Alphaproteobacteria</taxon>
        <taxon>Rhodobacterales</taxon>
        <taxon>Roseobacteraceae</taxon>
        <taxon>Thalassococcus</taxon>
    </lineage>
</organism>
<dbReference type="InterPro" id="IPR004398">
    <property type="entry name" value="RNA_MeTrfase_RsmD"/>
</dbReference>
<dbReference type="InterPro" id="IPR029063">
    <property type="entry name" value="SAM-dependent_MTases_sf"/>
</dbReference>
<dbReference type="OrthoDB" id="9803017at2"/>
<dbReference type="CDD" id="cd02440">
    <property type="entry name" value="AdoMet_MTases"/>
    <property type="match status" value="1"/>
</dbReference>
<dbReference type="PANTHER" id="PTHR43542:SF1">
    <property type="entry name" value="METHYLTRANSFERASE"/>
    <property type="match status" value="1"/>
</dbReference>
<evidence type="ECO:0000313" key="3">
    <source>
        <dbReference type="EMBL" id="RDD68156.1"/>
    </source>
</evidence>
<evidence type="ECO:0000313" key="4">
    <source>
        <dbReference type="Proteomes" id="UP000253977"/>
    </source>
</evidence>
<comment type="caution">
    <text evidence="3">The sequence shown here is derived from an EMBL/GenBank/DDBJ whole genome shotgun (WGS) entry which is preliminary data.</text>
</comment>
<dbReference type="PANTHER" id="PTHR43542">
    <property type="entry name" value="METHYLTRANSFERASE"/>
    <property type="match status" value="1"/>
</dbReference>
<evidence type="ECO:0000256" key="2">
    <source>
        <dbReference type="ARBA" id="ARBA00022679"/>
    </source>
</evidence>
<reference evidence="3 4" key="1">
    <citation type="submission" date="2018-07" db="EMBL/GenBank/DDBJ databases">
        <title>Thalassococcus profundi sp. nov., a marine bacterium isolated from deep seawater of Okinawa Trough.</title>
        <authorList>
            <person name="Yu M."/>
        </authorList>
    </citation>
    <scope>NUCLEOTIDE SEQUENCE [LARGE SCALE GENOMIC DNA]</scope>
    <source>
        <strain evidence="3 4">WRAS1</strain>
    </source>
</reference>
<keyword evidence="2 3" id="KW-0808">Transferase</keyword>
<keyword evidence="1 3" id="KW-0489">Methyltransferase</keyword>
<dbReference type="EC" id="2.1.1.171" evidence="3"/>
<protein>
    <submittedName>
        <fullName evidence="3">16S rRNA (Guanine(966)-N(2))-methyltransferase RsmD</fullName>
        <ecNumber evidence="3">2.1.1.171</ecNumber>
    </submittedName>
</protein>
<dbReference type="RefSeq" id="WP_114509135.1">
    <property type="nucleotide sequence ID" value="NZ_QPMK01000001.1"/>
</dbReference>
<dbReference type="SUPFAM" id="SSF53335">
    <property type="entry name" value="S-adenosyl-L-methionine-dependent methyltransferases"/>
    <property type="match status" value="1"/>
</dbReference>
<gene>
    <name evidence="3" type="primary">rsmD</name>
    <name evidence="3" type="ORF">DU478_01420</name>
</gene>
<dbReference type="Pfam" id="PF03602">
    <property type="entry name" value="Cons_hypoth95"/>
    <property type="match status" value="1"/>
</dbReference>
<accession>A0A369TYV8</accession>
<dbReference type="NCBIfam" id="TIGR00095">
    <property type="entry name" value="16S rRNA (guanine(966)-N(2))-methyltransferase RsmD"/>
    <property type="match status" value="1"/>
</dbReference>
<name>A0A369TYV8_9RHOB</name>
<dbReference type="Proteomes" id="UP000253977">
    <property type="component" value="Unassembled WGS sequence"/>
</dbReference>
<dbReference type="PIRSF" id="PIRSF004553">
    <property type="entry name" value="CHP00095"/>
    <property type="match status" value="1"/>
</dbReference>
<dbReference type="EMBL" id="QPMK01000001">
    <property type="protein sequence ID" value="RDD68156.1"/>
    <property type="molecule type" value="Genomic_DNA"/>
</dbReference>
<dbReference type="AlphaFoldDB" id="A0A369TYV8"/>
<evidence type="ECO:0000256" key="1">
    <source>
        <dbReference type="ARBA" id="ARBA00022603"/>
    </source>
</evidence>
<dbReference type="Gene3D" id="3.40.50.150">
    <property type="entry name" value="Vaccinia Virus protein VP39"/>
    <property type="match status" value="1"/>
</dbReference>
<keyword evidence="4" id="KW-1185">Reference proteome</keyword>
<dbReference type="GO" id="GO:0052913">
    <property type="term" value="F:16S rRNA (guanine(966)-N(2))-methyltransferase activity"/>
    <property type="evidence" value="ECO:0007669"/>
    <property type="project" value="UniProtKB-EC"/>
</dbReference>
<sequence length="186" mass="19658">MRIVAGEFRGRPLASVGKGDPAAHLRPTTDRVREALFNMLAGGRFGDPFDGTRVLDLFAGTGALGLEALSRGAAHVTLVDDGRKAQALIRKNIGLLGAGDRTRLLGCDATRLPQAEAPCALVFLDPPYGKALGARALEAALAQGWIAEGALVVWEESTPQSAVAGFDLLDTRRYGDTHVTLLEKVD</sequence>
<proteinExistence type="predicted"/>